<accession>A0ABN6SJG9</accession>
<keyword evidence="3" id="KW-1185">Reference proteome</keyword>
<protein>
    <submittedName>
        <fullName evidence="2">Uncharacterized protein</fullName>
    </submittedName>
</protein>
<organism evidence="2 3">
    <name type="scientific">Bombiscardovia apis</name>
    <dbReference type="NCBI Taxonomy" id="2932182"/>
    <lineage>
        <taxon>Bacteria</taxon>
        <taxon>Bacillati</taxon>
        <taxon>Actinomycetota</taxon>
        <taxon>Actinomycetes</taxon>
        <taxon>Bifidobacteriales</taxon>
        <taxon>Bifidobacteriaceae</taxon>
        <taxon>Bombiscardovia</taxon>
    </lineage>
</organism>
<dbReference type="Proteomes" id="UP001321748">
    <property type="component" value="Chromosome"/>
</dbReference>
<sequence>MDNDDSLPHDEEERVHEFGLRKQLPVVLQPAGVGKQTAVVDQQITGRIHQGAVQEGDERGGQDEQYASQVK</sequence>
<name>A0ABN6SJG9_9BIFI</name>
<evidence type="ECO:0000256" key="1">
    <source>
        <dbReference type="SAM" id="MobiDB-lite"/>
    </source>
</evidence>
<gene>
    <name evidence="2" type="ORF">KIMH_12120</name>
</gene>
<dbReference type="EMBL" id="AP026800">
    <property type="protein sequence ID" value="BDR55101.1"/>
    <property type="molecule type" value="Genomic_DNA"/>
</dbReference>
<feature type="region of interest" description="Disordered" evidence="1">
    <location>
        <begin position="49"/>
        <end position="71"/>
    </location>
</feature>
<evidence type="ECO:0000313" key="2">
    <source>
        <dbReference type="EMBL" id="BDR55101.1"/>
    </source>
</evidence>
<evidence type="ECO:0000313" key="3">
    <source>
        <dbReference type="Proteomes" id="UP001321748"/>
    </source>
</evidence>
<reference evidence="2 3" key="1">
    <citation type="journal article" date="2023" name="Microbiol. Spectr.">
        <title>Symbiosis of Carpenter Bees with Uncharacterized Lactic Acid Bacteria Showing NAD Auxotrophy.</title>
        <authorList>
            <person name="Kawasaki S."/>
            <person name="Ozawa K."/>
            <person name="Mori T."/>
            <person name="Yamamoto A."/>
            <person name="Ito M."/>
            <person name="Ohkuma M."/>
            <person name="Sakamoto M."/>
            <person name="Matsutani M."/>
        </authorList>
    </citation>
    <scope>NUCLEOTIDE SEQUENCE [LARGE SCALE GENOMIC DNA]</scope>
    <source>
        <strain evidence="2 3">KimH</strain>
    </source>
</reference>
<proteinExistence type="predicted"/>
<dbReference type="RefSeq" id="WP_317642602.1">
    <property type="nucleotide sequence ID" value="NZ_AP026800.1"/>
</dbReference>